<accession>A0A371HJL6</accession>
<evidence type="ECO:0000256" key="3">
    <source>
        <dbReference type="ARBA" id="ARBA00022759"/>
    </source>
</evidence>
<evidence type="ECO:0000256" key="8">
    <source>
        <dbReference type="ARBA" id="ARBA00022932"/>
    </source>
</evidence>
<keyword evidence="3" id="KW-0255">Endonuclease</keyword>
<dbReference type="InterPro" id="IPR039537">
    <property type="entry name" value="Retrotran_Ty1/copia-like"/>
</dbReference>
<dbReference type="GO" id="GO:0006310">
    <property type="term" value="P:DNA recombination"/>
    <property type="evidence" value="ECO:0007669"/>
    <property type="project" value="UniProtKB-KW"/>
</dbReference>
<dbReference type="InterPro" id="IPR012337">
    <property type="entry name" value="RNaseH-like_sf"/>
</dbReference>
<sequence length="176" mass="20261">MKTKLLSLDQLLEKRYVMNMEHNMMEVSLSLLKQKGTIHGLPSIEPPKKLCEGCLISKQIRKSFKSNISTTKGLLKVVYLDVCGNHYFISFMGDFSRKLWVYLIKRKGEAFKVCKMLKPIIEKQCGWSIKVLRTNGGGEYTSHDFHSYCDKEGIIHEVTTPYTLQHNGKAERRNTS</sequence>
<comment type="caution">
    <text evidence="11">The sequence shown here is derived from an EMBL/GenBank/DDBJ whole genome shotgun (WGS) entry which is preliminary data.</text>
</comment>
<dbReference type="GO" id="GO:0016787">
    <property type="term" value="F:hydrolase activity"/>
    <property type="evidence" value="ECO:0007669"/>
    <property type="project" value="UniProtKB-KW"/>
</dbReference>
<dbReference type="PANTHER" id="PTHR42648:SF11">
    <property type="entry name" value="TRANSPOSON TY4-P GAG-POL POLYPROTEIN"/>
    <property type="match status" value="1"/>
</dbReference>
<proteinExistence type="predicted"/>
<evidence type="ECO:0000313" key="11">
    <source>
        <dbReference type="EMBL" id="RDY02998.1"/>
    </source>
</evidence>
<keyword evidence="1" id="KW-0540">Nuclease</keyword>
<evidence type="ECO:0000256" key="4">
    <source>
        <dbReference type="ARBA" id="ARBA00022801"/>
    </source>
</evidence>
<dbReference type="InterPro" id="IPR036397">
    <property type="entry name" value="RNaseH_sf"/>
</dbReference>
<dbReference type="GO" id="GO:0015074">
    <property type="term" value="P:DNA integration"/>
    <property type="evidence" value="ECO:0007669"/>
    <property type="project" value="UniProtKB-KW"/>
</dbReference>
<feature type="domain" description="Integrase catalytic" evidence="10">
    <location>
        <begin position="43"/>
        <end position="176"/>
    </location>
</feature>
<feature type="non-terminal residue" evidence="11">
    <location>
        <position position="1"/>
    </location>
</feature>
<dbReference type="PANTHER" id="PTHR42648">
    <property type="entry name" value="TRANSPOSASE, PUTATIVE-RELATED"/>
    <property type="match status" value="1"/>
</dbReference>
<evidence type="ECO:0000259" key="10">
    <source>
        <dbReference type="PROSITE" id="PS50994"/>
    </source>
</evidence>
<keyword evidence="8" id="KW-0548">Nucleotidyltransferase</keyword>
<dbReference type="InterPro" id="IPR001584">
    <property type="entry name" value="Integrase_cat-core"/>
</dbReference>
<dbReference type="STRING" id="157652.A0A371HJL6"/>
<name>A0A371HJL6_MUCPR</name>
<dbReference type="EMBL" id="QJKJ01002412">
    <property type="protein sequence ID" value="RDY02998.1"/>
    <property type="molecule type" value="Genomic_DNA"/>
</dbReference>
<dbReference type="OrthoDB" id="1751476at2759"/>
<evidence type="ECO:0000256" key="1">
    <source>
        <dbReference type="ARBA" id="ARBA00022722"/>
    </source>
</evidence>
<dbReference type="Gene3D" id="3.30.420.10">
    <property type="entry name" value="Ribonuclease H-like superfamily/Ribonuclease H"/>
    <property type="match status" value="1"/>
</dbReference>
<dbReference type="Proteomes" id="UP000257109">
    <property type="component" value="Unassembled WGS sequence"/>
</dbReference>
<dbReference type="PROSITE" id="PS50994">
    <property type="entry name" value="INTEGRASE"/>
    <property type="match status" value="1"/>
</dbReference>
<protein>
    <recommendedName>
        <fullName evidence="10">Integrase catalytic domain-containing protein</fullName>
    </recommendedName>
</protein>
<dbReference type="SUPFAM" id="SSF53098">
    <property type="entry name" value="Ribonuclease H-like"/>
    <property type="match status" value="1"/>
</dbReference>
<dbReference type="GO" id="GO:0003676">
    <property type="term" value="F:nucleic acid binding"/>
    <property type="evidence" value="ECO:0007669"/>
    <property type="project" value="InterPro"/>
</dbReference>
<dbReference type="GO" id="GO:0004519">
    <property type="term" value="F:endonuclease activity"/>
    <property type="evidence" value="ECO:0007669"/>
    <property type="project" value="UniProtKB-KW"/>
</dbReference>
<keyword evidence="8" id="KW-0808">Transferase</keyword>
<organism evidence="11 12">
    <name type="scientific">Mucuna pruriens</name>
    <name type="common">Velvet bean</name>
    <name type="synonym">Dolichos pruriens</name>
    <dbReference type="NCBI Taxonomy" id="157652"/>
    <lineage>
        <taxon>Eukaryota</taxon>
        <taxon>Viridiplantae</taxon>
        <taxon>Streptophyta</taxon>
        <taxon>Embryophyta</taxon>
        <taxon>Tracheophyta</taxon>
        <taxon>Spermatophyta</taxon>
        <taxon>Magnoliopsida</taxon>
        <taxon>eudicotyledons</taxon>
        <taxon>Gunneridae</taxon>
        <taxon>Pentapetalae</taxon>
        <taxon>rosids</taxon>
        <taxon>fabids</taxon>
        <taxon>Fabales</taxon>
        <taxon>Fabaceae</taxon>
        <taxon>Papilionoideae</taxon>
        <taxon>50 kb inversion clade</taxon>
        <taxon>NPAAA clade</taxon>
        <taxon>indigoferoid/millettioid clade</taxon>
        <taxon>Phaseoleae</taxon>
        <taxon>Mucuna</taxon>
    </lineage>
</organism>
<keyword evidence="4" id="KW-0378">Hydrolase</keyword>
<evidence type="ECO:0000256" key="5">
    <source>
        <dbReference type="ARBA" id="ARBA00022842"/>
    </source>
</evidence>
<keyword evidence="9" id="KW-0233">DNA recombination</keyword>
<reference evidence="11" key="1">
    <citation type="submission" date="2018-05" db="EMBL/GenBank/DDBJ databases">
        <title>Draft genome of Mucuna pruriens seed.</title>
        <authorList>
            <person name="Nnadi N.E."/>
            <person name="Vos R."/>
            <person name="Hasami M.H."/>
            <person name="Devisetty U.K."/>
            <person name="Aguiy J.C."/>
        </authorList>
    </citation>
    <scope>NUCLEOTIDE SEQUENCE [LARGE SCALE GENOMIC DNA]</scope>
    <source>
        <strain evidence="11">JCA_2017</strain>
    </source>
</reference>
<keyword evidence="12" id="KW-1185">Reference proteome</keyword>
<dbReference type="GO" id="GO:0046872">
    <property type="term" value="F:metal ion binding"/>
    <property type="evidence" value="ECO:0007669"/>
    <property type="project" value="UniProtKB-KW"/>
</dbReference>
<evidence type="ECO:0000313" key="12">
    <source>
        <dbReference type="Proteomes" id="UP000257109"/>
    </source>
</evidence>
<evidence type="ECO:0000256" key="6">
    <source>
        <dbReference type="ARBA" id="ARBA00022908"/>
    </source>
</evidence>
<dbReference type="GO" id="GO:0003964">
    <property type="term" value="F:RNA-directed DNA polymerase activity"/>
    <property type="evidence" value="ECO:0007669"/>
    <property type="project" value="UniProtKB-KW"/>
</dbReference>
<keyword evidence="6" id="KW-0229">DNA integration</keyword>
<keyword evidence="8" id="KW-0239">DNA-directed DNA polymerase</keyword>
<keyword evidence="2" id="KW-0479">Metal-binding</keyword>
<evidence type="ECO:0000256" key="7">
    <source>
        <dbReference type="ARBA" id="ARBA00022918"/>
    </source>
</evidence>
<gene>
    <name evidence="11" type="ORF">CR513_13478</name>
</gene>
<keyword evidence="5" id="KW-0460">Magnesium</keyword>
<evidence type="ECO:0000256" key="2">
    <source>
        <dbReference type="ARBA" id="ARBA00022723"/>
    </source>
</evidence>
<dbReference type="GO" id="GO:0003887">
    <property type="term" value="F:DNA-directed DNA polymerase activity"/>
    <property type="evidence" value="ECO:0007669"/>
    <property type="project" value="UniProtKB-KW"/>
</dbReference>
<evidence type="ECO:0000256" key="9">
    <source>
        <dbReference type="ARBA" id="ARBA00023172"/>
    </source>
</evidence>
<dbReference type="Pfam" id="PF00665">
    <property type="entry name" value="rve"/>
    <property type="match status" value="1"/>
</dbReference>
<dbReference type="AlphaFoldDB" id="A0A371HJL6"/>
<keyword evidence="7" id="KW-0695">RNA-directed DNA polymerase</keyword>